<evidence type="ECO:0000256" key="1">
    <source>
        <dbReference type="ARBA" id="ARBA00023015"/>
    </source>
</evidence>
<dbReference type="EMBL" id="MFSP01000044">
    <property type="protein sequence ID" value="OGI68034.1"/>
    <property type="molecule type" value="Genomic_DNA"/>
</dbReference>
<sequence length="157" mass="18002">MKATNKPKTKQPTQDERRSGTREAVAKMMRERTDVLALYWRLAGFNPFADKGQRASAQELMQEFCQLLVDYIAAGHFSLYERIVNGTERRRELADLAQGLYPRIADTTTVALDFNDKYDCGDHCEITESFKADLSRLGEKLAIRIDLEDKLIGRIIR</sequence>
<proteinExistence type="inferred from homology"/>
<comment type="caution">
    <text evidence="5">The sequence shown here is derived from an EMBL/GenBank/DDBJ whole genome shotgun (WGS) entry which is preliminary data.</text>
</comment>
<evidence type="ECO:0000313" key="6">
    <source>
        <dbReference type="Proteomes" id="UP000179076"/>
    </source>
</evidence>
<dbReference type="PIRSF" id="PIRSF016548">
    <property type="entry name" value="Rsd_AlgQ"/>
    <property type="match status" value="1"/>
</dbReference>
<gene>
    <name evidence="5" type="ORF">A2W18_05645</name>
</gene>
<evidence type="ECO:0000313" key="5">
    <source>
        <dbReference type="EMBL" id="OGI68034.1"/>
    </source>
</evidence>
<name>A0A1F6VEK9_9PROT</name>
<keyword evidence="2 3" id="KW-0804">Transcription</keyword>
<feature type="region of interest" description="Disordered" evidence="4">
    <location>
        <begin position="1"/>
        <end position="22"/>
    </location>
</feature>
<dbReference type="Proteomes" id="UP000179076">
    <property type="component" value="Unassembled WGS sequence"/>
</dbReference>
<comment type="similarity">
    <text evidence="3">Belongs to the Rsd/AlgQ family.</text>
</comment>
<organism evidence="5 6">
    <name type="scientific">Candidatus Muproteobacteria bacterium RBG_16_60_9</name>
    <dbReference type="NCBI Taxonomy" id="1817755"/>
    <lineage>
        <taxon>Bacteria</taxon>
        <taxon>Pseudomonadati</taxon>
        <taxon>Pseudomonadota</taxon>
        <taxon>Candidatus Muproteobacteria</taxon>
    </lineage>
</organism>
<dbReference type="InterPro" id="IPR038309">
    <property type="entry name" value="Rsd/AlgQ_sf"/>
</dbReference>
<keyword evidence="1 3" id="KW-0805">Transcription regulation</keyword>
<accession>A0A1F6VEK9</accession>
<evidence type="ECO:0000256" key="2">
    <source>
        <dbReference type="ARBA" id="ARBA00023163"/>
    </source>
</evidence>
<evidence type="ECO:0008006" key="7">
    <source>
        <dbReference type="Google" id="ProtNLM"/>
    </source>
</evidence>
<dbReference type="InterPro" id="IPR007448">
    <property type="entry name" value="Sigma70_reg_Rsd_AlgQ"/>
</dbReference>
<protein>
    <recommendedName>
        <fullName evidence="7">Regulator of sigma D</fullName>
    </recommendedName>
</protein>
<reference evidence="5 6" key="1">
    <citation type="journal article" date="2016" name="Nat. Commun.">
        <title>Thousands of microbial genomes shed light on interconnected biogeochemical processes in an aquifer system.</title>
        <authorList>
            <person name="Anantharaman K."/>
            <person name="Brown C.T."/>
            <person name="Hug L.A."/>
            <person name="Sharon I."/>
            <person name="Castelle C.J."/>
            <person name="Probst A.J."/>
            <person name="Thomas B.C."/>
            <person name="Singh A."/>
            <person name="Wilkins M.J."/>
            <person name="Karaoz U."/>
            <person name="Brodie E.L."/>
            <person name="Williams K.H."/>
            <person name="Hubbard S.S."/>
            <person name="Banfield J.F."/>
        </authorList>
    </citation>
    <scope>NUCLEOTIDE SEQUENCE [LARGE SCALE GENOMIC DNA]</scope>
</reference>
<evidence type="ECO:0000256" key="4">
    <source>
        <dbReference type="SAM" id="MobiDB-lite"/>
    </source>
</evidence>
<dbReference type="Pfam" id="PF04353">
    <property type="entry name" value="Rsd_AlgQ"/>
    <property type="match status" value="1"/>
</dbReference>
<dbReference type="Gene3D" id="1.20.120.1370">
    <property type="entry name" value="Regulator of RNA polymerase sigma(70) subunit, domain 4"/>
    <property type="match status" value="1"/>
</dbReference>
<evidence type="ECO:0000256" key="3">
    <source>
        <dbReference type="RuleBase" id="RU004409"/>
    </source>
</evidence>
<dbReference type="AlphaFoldDB" id="A0A1F6VEK9"/>
<dbReference type="GO" id="GO:0006355">
    <property type="term" value="P:regulation of DNA-templated transcription"/>
    <property type="evidence" value="ECO:0007669"/>
    <property type="project" value="InterPro"/>
</dbReference>
<feature type="compositionally biased region" description="Basic and acidic residues" evidence="4">
    <location>
        <begin position="13"/>
        <end position="22"/>
    </location>
</feature>